<evidence type="ECO:0000256" key="2">
    <source>
        <dbReference type="ARBA" id="ARBA00023125"/>
    </source>
</evidence>
<dbReference type="OrthoDB" id="8479950at2"/>
<dbReference type="GO" id="GO:0003700">
    <property type="term" value="F:DNA-binding transcription factor activity"/>
    <property type="evidence" value="ECO:0007669"/>
    <property type="project" value="TreeGrafter"/>
</dbReference>
<dbReference type="PANTHER" id="PTHR30055:SF174">
    <property type="entry name" value="TRANSCRIPTIONAL REGULATORY PROTEIN (PROBABLY TETR-FAMILY)-RELATED"/>
    <property type="match status" value="1"/>
</dbReference>
<dbReference type="SUPFAM" id="SSF48498">
    <property type="entry name" value="Tetracyclin repressor-like, C-terminal domain"/>
    <property type="match status" value="1"/>
</dbReference>
<keyword evidence="1" id="KW-0805">Transcription regulation</keyword>
<dbReference type="InterPro" id="IPR009057">
    <property type="entry name" value="Homeodomain-like_sf"/>
</dbReference>
<dbReference type="AlphaFoldDB" id="A0A098BW00"/>
<dbReference type="eggNOG" id="COG1309">
    <property type="taxonomic scope" value="Bacteria"/>
</dbReference>
<evidence type="ECO:0000313" key="4">
    <source>
        <dbReference type="EMBL" id="CDZ92377.1"/>
    </source>
</evidence>
<evidence type="ECO:0000256" key="1">
    <source>
        <dbReference type="ARBA" id="ARBA00023015"/>
    </source>
</evidence>
<dbReference type="Pfam" id="PF00440">
    <property type="entry name" value="TetR_N"/>
    <property type="match status" value="1"/>
</dbReference>
<evidence type="ECO:0000256" key="3">
    <source>
        <dbReference type="ARBA" id="ARBA00023163"/>
    </source>
</evidence>
<dbReference type="InterPro" id="IPR001647">
    <property type="entry name" value="HTH_TetR"/>
</dbReference>
<accession>A0A098BW00</accession>
<dbReference type="InterPro" id="IPR050109">
    <property type="entry name" value="HTH-type_TetR-like_transc_reg"/>
</dbReference>
<dbReference type="RefSeq" id="WP_010592418.1">
    <property type="nucleotide sequence ID" value="NZ_CP023714.1"/>
</dbReference>
<keyword evidence="3" id="KW-0804">Transcription</keyword>
<dbReference type="Gene3D" id="1.10.357.10">
    <property type="entry name" value="Tetracycline Repressor, domain 2"/>
    <property type="match status" value="1"/>
</dbReference>
<sequence length="222" mass="24558">MAPVKGNIVKRTRLSPAERRAQLVDLGVQLLAERPLEQISVEEIADQAGVSRGLLFHYFASKHDFHVELVRHTSRDMLERTAPDDSLEPMDMLRGTIVAYVDYVTDHRDTYLSMLRGTASGDPDMRQVFEDTRTAMVERTVAHLHRIGIDAGPAVTLAVRGWIAFVEDTTIAWLRDPQLTREEFVDLAVAALPALALAAGGPNVTSSRFDRPDVTFGHVAGS</sequence>
<dbReference type="Pfam" id="PF21943">
    <property type="entry name" value="TetR_C_46"/>
    <property type="match status" value="1"/>
</dbReference>
<evidence type="ECO:0000313" key="5">
    <source>
        <dbReference type="Proteomes" id="UP000042997"/>
    </source>
</evidence>
<dbReference type="PANTHER" id="PTHR30055">
    <property type="entry name" value="HTH-TYPE TRANSCRIPTIONAL REGULATOR RUTR"/>
    <property type="match status" value="1"/>
</dbReference>
<gene>
    <name evidence="4" type="ORF">RHRU231_950027</name>
</gene>
<dbReference type="SUPFAM" id="SSF46689">
    <property type="entry name" value="Homeodomain-like"/>
    <property type="match status" value="1"/>
</dbReference>
<organism evidence="4 5">
    <name type="scientific">Rhodococcus ruber</name>
    <dbReference type="NCBI Taxonomy" id="1830"/>
    <lineage>
        <taxon>Bacteria</taxon>
        <taxon>Bacillati</taxon>
        <taxon>Actinomycetota</taxon>
        <taxon>Actinomycetes</taxon>
        <taxon>Mycobacteriales</taxon>
        <taxon>Nocardiaceae</taxon>
        <taxon>Rhodococcus</taxon>
    </lineage>
</organism>
<dbReference type="Proteomes" id="UP000042997">
    <property type="component" value="Unassembled WGS sequence"/>
</dbReference>
<dbReference type="PROSITE" id="PS50977">
    <property type="entry name" value="HTH_TETR_2"/>
    <property type="match status" value="1"/>
</dbReference>
<dbReference type="PRINTS" id="PR00455">
    <property type="entry name" value="HTHTETR"/>
</dbReference>
<protein>
    <submittedName>
        <fullName evidence="4">TetR family transcriptional regulator</fullName>
    </submittedName>
</protein>
<dbReference type="EMBL" id="CCSD01000111">
    <property type="protein sequence ID" value="CDZ92377.1"/>
    <property type="molecule type" value="Genomic_DNA"/>
</dbReference>
<name>A0A098BW00_9NOCA</name>
<dbReference type="InterPro" id="IPR054129">
    <property type="entry name" value="DesT_TetR_C"/>
</dbReference>
<dbReference type="KEGG" id="rrz:CS378_23625"/>
<reference evidence="4 5" key="1">
    <citation type="journal article" date="2014" name="Genome Announc.">
        <title>Draft Genome Sequence of Propane- and Butane-Oxidizing Actinobacterium Rhodococcus ruber IEGM 231.</title>
        <authorList>
            <person name="Ivshina I.B."/>
            <person name="Kuyukina M.S."/>
            <person name="Krivoruchko A.V."/>
            <person name="Barbe V."/>
            <person name="Fischer C."/>
        </authorList>
    </citation>
    <scope>NUCLEOTIDE SEQUENCE [LARGE SCALE GENOMIC DNA]</scope>
</reference>
<keyword evidence="2" id="KW-0238">DNA-binding</keyword>
<dbReference type="InterPro" id="IPR036271">
    <property type="entry name" value="Tet_transcr_reg_TetR-rel_C_sf"/>
</dbReference>
<dbReference type="GeneID" id="66834962"/>
<dbReference type="GO" id="GO:0000976">
    <property type="term" value="F:transcription cis-regulatory region binding"/>
    <property type="evidence" value="ECO:0007669"/>
    <property type="project" value="TreeGrafter"/>
</dbReference>
<proteinExistence type="predicted"/>